<feature type="non-terminal residue" evidence="1">
    <location>
        <position position="77"/>
    </location>
</feature>
<sequence>MTSTELPNNNNLQSFGSGLRDVVARTFTICGYELFGIGQDLQETNGERSTFCSFLLRPLTDVGRGYYGGGGGASYNT</sequence>
<evidence type="ECO:0000313" key="2">
    <source>
        <dbReference type="Proteomes" id="UP001233999"/>
    </source>
</evidence>
<dbReference type="Proteomes" id="UP001233999">
    <property type="component" value="Unassembled WGS sequence"/>
</dbReference>
<proteinExistence type="predicted"/>
<reference evidence="1" key="2">
    <citation type="submission" date="2023-05" db="EMBL/GenBank/DDBJ databases">
        <authorList>
            <person name="Fouks B."/>
        </authorList>
    </citation>
    <scope>NUCLEOTIDE SEQUENCE</scope>
    <source>
        <strain evidence="1">Stay&amp;Tobe</strain>
        <tissue evidence="1">Testes</tissue>
    </source>
</reference>
<dbReference type="AlphaFoldDB" id="A0AAD8A902"/>
<comment type="caution">
    <text evidence="1">The sequence shown here is derived from an EMBL/GenBank/DDBJ whole genome shotgun (WGS) entry which is preliminary data.</text>
</comment>
<evidence type="ECO:0000313" key="1">
    <source>
        <dbReference type="EMBL" id="KAJ9594726.1"/>
    </source>
</evidence>
<dbReference type="EMBL" id="JASPKZ010002724">
    <property type="protein sequence ID" value="KAJ9594726.1"/>
    <property type="molecule type" value="Genomic_DNA"/>
</dbReference>
<gene>
    <name evidence="1" type="ORF">L9F63_014000</name>
</gene>
<protein>
    <submittedName>
        <fullName evidence="1">Uncharacterized protein</fullName>
    </submittedName>
</protein>
<keyword evidence="2" id="KW-1185">Reference proteome</keyword>
<reference evidence="1" key="1">
    <citation type="journal article" date="2023" name="IScience">
        <title>Live-bearing cockroach genome reveals convergent evolutionary mechanisms linked to viviparity in insects and beyond.</title>
        <authorList>
            <person name="Fouks B."/>
            <person name="Harrison M.C."/>
            <person name="Mikhailova A.A."/>
            <person name="Marchal E."/>
            <person name="English S."/>
            <person name="Carruthers M."/>
            <person name="Jennings E.C."/>
            <person name="Chiamaka E.L."/>
            <person name="Frigard R.A."/>
            <person name="Pippel M."/>
            <person name="Attardo G.M."/>
            <person name="Benoit J.B."/>
            <person name="Bornberg-Bauer E."/>
            <person name="Tobe S.S."/>
        </authorList>
    </citation>
    <scope>NUCLEOTIDE SEQUENCE</scope>
    <source>
        <strain evidence="1">Stay&amp;Tobe</strain>
    </source>
</reference>
<organism evidence="1 2">
    <name type="scientific">Diploptera punctata</name>
    <name type="common">Pacific beetle cockroach</name>
    <dbReference type="NCBI Taxonomy" id="6984"/>
    <lineage>
        <taxon>Eukaryota</taxon>
        <taxon>Metazoa</taxon>
        <taxon>Ecdysozoa</taxon>
        <taxon>Arthropoda</taxon>
        <taxon>Hexapoda</taxon>
        <taxon>Insecta</taxon>
        <taxon>Pterygota</taxon>
        <taxon>Neoptera</taxon>
        <taxon>Polyneoptera</taxon>
        <taxon>Dictyoptera</taxon>
        <taxon>Blattodea</taxon>
        <taxon>Blaberoidea</taxon>
        <taxon>Blaberidae</taxon>
        <taxon>Diplopterinae</taxon>
        <taxon>Diploptera</taxon>
    </lineage>
</organism>
<accession>A0AAD8A902</accession>
<name>A0AAD8A902_DIPPU</name>